<evidence type="ECO:0000256" key="2">
    <source>
        <dbReference type="HAMAP-Rule" id="MF_01212"/>
    </source>
</evidence>
<dbReference type="NCBIfam" id="NF003701">
    <property type="entry name" value="PRK05318.1"/>
    <property type="match status" value="1"/>
</dbReference>
<protein>
    <recommendedName>
        <fullName evidence="2">Deoxyguanosinetriphosphate triphosphohydrolase-like protein</fullName>
    </recommendedName>
</protein>
<dbReference type="InterPro" id="IPR023023">
    <property type="entry name" value="dNTPase_2"/>
</dbReference>
<proteinExistence type="inferred from homology"/>
<dbReference type="SMART" id="SM00471">
    <property type="entry name" value="HDc"/>
    <property type="match status" value="1"/>
</dbReference>
<dbReference type="Gene3D" id="1.10.3210.10">
    <property type="entry name" value="Hypothetical protein af1432"/>
    <property type="match status" value="1"/>
</dbReference>
<evidence type="ECO:0000313" key="6">
    <source>
        <dbReference type="Proteomes" id="UP000268033"/>
    </source>
</evidence>
<dbReference type="Pfam" id="PF13286">
    <property type="entry name" value="HD_assoc"/>
    <property type="match status" value="1"/>
</dbReference>
<reference evidence="5 6" key="1">
    <citation type="submission" date="2018-11" db="EMBL/GenBank/DDBJ databases">
        <title>Genomic Encyclopedia of Type Strains, Phase IV (KMG-IV): sequencing the most valuable type-strain genomes for metagenomic binning, comparative biology and taxonomic classification.</title>
        <authorList>
            <person name="Goeker M."/>
        </authorList>
    </citation>
    <scope>NUCLEOTIDE SEQUENCE [LARGE SCALE GENOMIC DNA]</scope>
    <source>
        <strain evidence="5 6">DSM 21945</strain>
    </source>
</reference>
<dbReference type="NCBIfam" id="TIGR01353">
    <property type="entry name" value="dGTP_triPase"/>
    <property type="match status" value="1"/>
</dbReference>
<feature type="domain" description="HD" evidence="4">
    <location>
        <begin position="60"/>
        <end position="205"/>
    </location>
</feature>
<dbReference type="CDD" id="cd00077">
    <property type="entry name" value="HDc"/>
    <property type="match status" value="1"/>
</dbReference>
<dbReference type="GO" id="GO:0008832">
    <property type="term" value="F:dGTPase activity"/>
    <property type="evidence" value="ECO:0007669"/>
    <property type="project" value="TreeGrafter"/>
</dbReference>
<dbReference type="Proteomes" id="UP000268033">
    <property type="component" value="Unassembled WGS sequence"/>
</dbReference>
<evidence type="ECO:0000259" key="4">
    <source>
        <dbReference type="PROSITE" id="PS51831"/>
    </source>
</evidence>
<dbReference type="InterPro" id="IPR003607">
    <property type="entry name" value="HD/PDEase_dom"/>
</dbReference>
<dbReference type="PROSITE" id="PS51831">
    <property type="entry name" value="HD"/>
    <property type="match status" value="1"/>
</dbReference>
<evidence type="ECO:0000256" key="1">
    <source>
        <dbReference type="ARBA" id="ARBA00022801"/>
    </source>
</evidence>
<comment type="similarity">
    <text evidence="2">Belongs to the dGTPase family. Type 2 subfamily.</text>
</comment>
<evidence type="ECO:0000256" key="3">
    <source>
        <dbReference type="SAM" id="MobiDB-lite"/>
    </source>
</evidence>
<dbReference type="SUPFAM" id="SSF109604">
    <property type="entry name" value="HD-domain/PDEase-like"/>
    <property type="match status" value="1"/>
</dbReference>
<feature type="region of interest" description="Disordered" evidence="3">
    <location>
        <begin position="1"/>
        <end position="28"/>
    </location>
</feature>
<organism evidence="5 6">
    <name type="scientific">Gallaecimonas pentaromativorans</name>
    <dbReference type="NCBI Taxonomy" id="584787"/>
    <lineage>
        <taxon>Bacteria</taxon>
        <taxon>Pseudomonadati</taxon>
        <taxon>Pseudomonadota</taxon>
        <taxon>Gammaproteobacteria</taxon>
        <taxon>Enterobacterales</taxon>
        <taxon>Gallaecimonadaceae</taxon>
        <taxon>Gallaecimonas</taxon>
    </lineage>
</organism>
<gene>
    <name evidence="5" type="ORF">EDC28_106241</name>
</gene>
<evidence type="ECO:0000313" key="5">
    <source>
        <dbReference type="EMBL" id="ROQ24993.1"/>
    </source>
</evidence>
<dbReference type="RefSeq" id="WP_123421863.1">
    <property type="nucleotide sequence ID" value="NZ_RJUL01000006.1"/>
</dbReference>
<dbReference type="STRING" id="584787.GCA_001247655_03963"/>
<name>A0A3N1P8W8_9GAMM</name>
<keyword evidence="1 2" id="KW-0378">Hydrolase</keyword>
<dbReference type="PANTHER" id="PTHR11373:SF40">
    <property type="entry name" value="DEOXYGUANOSINETRIPHOSPHATE TRIPHOSPHOHYDROLASE-LIKE PROTEIN 2"/>
    <property type="match status" value="1"/>
</dbReference>
<dbReference type="InterPro" id="IPR006261">
    <property type="entry name" value="dGTPase"/>
</dbReference>
<dbReference type="PANTHER" id="PTHR11373">
    <property type="entry name" value="DEOXYNUCLEOSIDE TRIPHOSPHATE TRIPHOSPHOHYDROLASE"/>
    <property type="match status" value="1"/>
</dbReference>
<dbReference type="InterPro" id="IPR026875">
    <property type="entry name" value="PHydrolase_assoc_dom"/>
</dbReference>
<feature type="compositionally biased region" description="Basic and acidic residues" evidence="3">
    <location>
        <begin position="18"/>
        <end position="28"/>
    </location>
</feature>
<dbReference type="HAMAP" id="MF_01212">
    <property type="entry name" value="dGTPase_type2"/>
    <property type="match status" value="1"/>
</dbReference>
<dbReference type="AlphaFoldDB" id="A0A3N1P8W8"/>
<dbReference type="NCBIfam" id="NF041026">
    <property type="entry name" value="antiphage_dGTPase"/>
    <property type="match status" value="1"/>
</dbReference>
<keyword evidence="6" id="KW-1185">Reference proteome</keyword>
<dbReference type="InterPro" id="IPR006674">
    <property type="entry name" value="HD_domain"/>
</dbReference>
<comment type="caution">
    <text evidence="5">The sequence shown here is derived from an EMBL/GenBank/DDBJ whole genome shotgun (WGS) entry which is preliminary data.</text>
</comment>
<accession>A0A3N1P8W8</accession>
<dbReference type="InterPro" id="IPR050135">
    <property type="entry name" value="dGTPase-like"/>
</dbReference>
<dbReference type="EMBL" id="RJUL01000006">
    <property type="protein sequence ID" value="ROQ24993.1"/>
    <property type="molecule type" value="Genomic_DNA"/>
</dbReference>
<dbReference type="Pfam" id="PF01966">
    <property type="entry name" value="HD"/>
    <property type="match status" value="1"/>
</dbReference>
<dbReference type="GO" id="GO:0006203">
    <property type="term" value="P:dGTP catabolic process"/>
    <property type="evidence" value="ECO:0007669"/>
    <property type="project" value="TreeGrafter"/>
</dbReference>
<sequence length="437" mass="48521">MTQNTLWSARASNNNSQRQDDHRSPFQRDKARVLHSAAFRRLQAKTQVLGVGQSDFYRTRLTHSLEAAQIGTGILNQLKRKAPQHQALFAEEALIEAICLAHDIGHPPFGHGGEVALNYLMRHDGGFEGNAQTLRILAKLEPYTEGNGMDLCRRTLLGVVKYPVLQSAVRGPLAPEPANPRQLKVSDWYPAKANYDEDADILEWILAPLGNHDRDLFSQFQPLAPHGKAKFKSLDSAIMELGDDIAYAIHDMEDAIVMGLVGREVWDSDVASELKALSLPGFAMSLEELGSQLFSGQHHLRKQAIGALVNGLITATTLVPVDGFESPLLAFNAGLPEHYARALKVFKDFVYNQVVTKPELQLLEYKGQQMVMALFEALASDPARLLPHNTRRRWQAAGQSPRVIADYIAGMTDEYAGRLYGTLFLPKTGTVFERQPH</sequence>
<feature type="compositionally biased region" description="Polar residues" evidence="3">
    <location>
        <begin position="1"/>
        <end position="17"/>
    </location>
</feature>